<dbReference type="Proteomes" id="UP000298652">
    <property type="component" value="Chromosome 6"/>
</dbReference>
<reference evidence="1" key="1">
    <citation type="submission" date="2019-03" db="EMBL/GenBank/DDBJ databases">
        <title>WGS assembly of Setaria viridis.</title>
        <authorList>
            <person name="Huang P."/>
            <person name="Jenkins J."/>
            <person name="Grimwood J."/>
            <person name="Barry K."/>
            <person name="Healey A."/>
            <person name="Mamidi S."/>
            <person name="Sreedasyam A."/>
            <person name="Shu S."/>
            <person name="Feldman M."/>
            <person name="Wu J."/>
            <person name="Yu Y."/>
            <person name="Chen C."/>
            <person name="Johnson J."/>
            <person name="Rokhsar D."/>
            <person name="Baxter I."/>
            <person name="Schmutz J."/>
            <person name="Brutnell T."/>
            <person name="Kellogg E."/>
        </authorList>
    </citation>
    <scope>NUCLEOTIDE SEQUENCE [LARGE SCALE GENOMIC DNA]</scope>
</reference>
<dbReference type="Gramene" id="TKW08177">
    <property type="protein sequence ID" value="TKW08177"/>
    <property type="gene ID" value="SEVIR_6G011900v2"/>
</dbReference>
<organism evidence="1 2">
    <name type="scientific">Setaria viridis</name>
    <name type="common">Green bristlegrass</name>
    <name type="synonym">Setaria italica subsp. viridis</name>
    <dbReference type="NCBI Taxonomy" id="4556"/>
    <lineage>
        <taxon>Eukaryota</taxon>
        <taxon>Viridiplantae</taxon>
        <taxon>Streptophyta</taxon>
        <taxon>Embryophyta</taxon>
        <taxon>Tracheophyta</taxon>
        <taxon>Spermatophyta</taxon>
        <taxon>Magnoliopsida</taxon>
        <taxon>Liliopsida</taxon>
        <taxon>Poales</taxon>
        <taxon>Poaceae</taxon>
        <taxon>PACMAD clade</taxon>
        <taxon>Panicoideae</taxon>
        <taxon>Panicodae</taxon>
        <taxon>Paniceae</taxon>
        <taxon>Cenchrinae</taxon>
        <taxon>Setaria</taxon>
    </lineage>
</organism>
<gene>
    <name evidence="1" type="ORF">SEVIR_6G011900v2</name>
</gene>
<keyword evidence="2" id="KW-1185">Reference proteome</keyword>
<dbReference type="EMBL" id="CM016557">
    <property type="protein sequence ID" value="TKW08177.1"/>
    <property type="molecule type" value="Genomic_DNA"/>
</dbReference>
<evidence type="ECO:0000313" key="1">
    <source>
        <dbReference type="EMBL" id="TKW08177.1"/>
    </source>
</evidence>
<evidence type="ECO:0000313" key="2">
    <source>
        <dbReference type="Proteomes" id="UP000298652"/>
    </source>
</evidence>
<name>A0A4U6UCQ6_SETVI</name>
<dbReference type="AlphaFoldDB" id="A0A4U6UCQ6"/>
<protein>
    <submittedName>
        <fullName evidence="1">Uncharacterized protein</fullName>
    </submittedName>
</protein>
<accession>A0A4U6UCQ6</accession>
<sequence length="37" mass="4196">MLCDILEGDVYLCLVVSQIVLNLAWLMQAKKTGEEKQ</sequence>
<proteinExistence type="predicted"/>